<evidence type="ECO:0000313" key="3">
    <source>
        <dbReference type="EMBL" id="KAH8029164.1"/>
    </source>
</evidence>
<dbReference type="AlphaFoldDB" id="A0A9J6E4B0"/>
<keyword evidence="2" id="KW-0472">Membrane</keyword>
<name>A0A9J6E4B0_RHIMP</name>
<evidence type="ECO:0000256" key="1">
    <source>
        <dbReference type="SAM" id="MobiDB-lite"/>
    </source>
</evidence>
<keyword evidence="4" id="KW-1185">Reference proteome</keyword>
<evidence type="ECO:0000313" key="4">
    <source>
        <dbReference type="Proteomes" id="UP000821866"/>
    </source>
</evidence>
<reference evidence="3" key="2">
    <citation type="submission" date="2021-09" db="EMBL/GenBank/DDBJ databases">
        <authorList>
            <person name="Jia N."/>
            <person name="Wang J."/>
            <person name="Shi W."/>
            <person name="Du L."/>
            <person name="Sun Y."/>
            <person name="Zhan W."/>
            <person name="Jiang J."/>
            <person name="Wang Q."/>
            <person name="Zhang B."/>
            <person name="Ji P."/>
            <person name="Sakyi L.B."/>
            <person name="Cui X."/>
            <person name="Yuan T."/>
            <person name="Jiang B."/>
            <person name="Yang W."/>
            <person name="Lam T.T.-Y."/>
            <person name="Chang Q."/>
            <person name="Ding S."/>
            <person name="Wang X."/>
            <person name="Zhu J."/>
            <person name="Ruan X."/>
            <person name="Zhao L."/>
            <person name="Wei J."/>
            <person name="Que T."/>
            <person name="Du C."/>
            <person name="Cheng J."/>
            <person name="Dai P."/>
            <person name="Han X."/>
            <person name="Huang E."/>
            <person name="Gao Y."/>
            <person name="Liu J."/>
            <person name="Shao H."/>
            <person name="Ye R."/>
            <person name="Li L."/>
            <person name="Wei W."/>
            <person name="Wang X."/>
            <person name="Wang C."/>
            <person name="Huo Q."/>
            <person name="Li W."/>
            <person name="Guo W."/>
            <person name="Chen H."/>
            <person name="Chen S."/>
            <person name="Zhou L."/>
            <person name="Zhou L."/>
            <person name="Ni X."/>
            <person name="Tian J."/>
            <person name="Zhou Y."/>
            <person name="Sheng Y."/>
            <person name="Liu T."/>
            <person name="Pan Y."/>
            <person name="Xia L."/>
            <person name="Li J."/>
            <person name="Zhao F."/>
            <person name="Cao W."/>
        </authorList>
    </citation>
    <scope>NUCLEOTIDE SEQUENCE</scope>
    <source>
        <strain evidence="3">Rmic-2018</strain>
        <tissue evidence="3">Larvae</tissue>
    </source>
</reference>
<feature type="transmembrane region" description="Helical" evidence="2">
    <location>
        <begin position="12"/>
        <end position="33"/>
    </location>
</feature>
<accession>A0A9J6E4B0</accession>
<sequence>MQEVWYQRLLVVFLWLSYVGAIGSFPVLVALMVNDVVATFRTLELHWPEMKEARKAFTKRWLHPPALLTAIFTVVCFFKETPETTSTVQEEQTSREESQSSRETGSPGKALARVMAAWDSGKMEAEEPATDDKWVFLQRNGDAAKGELLQEPDGEVLDEQESPANAADGQESVQDTEEYIWWLRSAWNDASVHKALWDDMRSCVFIAALSLYTVLQVLATVTSLAQCNTARALLISLKHFASAMSNTAVFSLGTRFASLMVVKASTMKKAPPELLSNVACIFVLIRVACIACIYEISTGIRVFHESRREEDFGWFLQLFADMARVHLLTAAVALSPWLVFLMGTDLVATCRAFVVHYKLMAKCRRLATEWGPELRALQKQLTYIFIAACVICFGMTVANYVDFVFVIWSGHAANQSHADSAASGAI</sequence>
<feature type="transmembrane region" description="Helical" evidence="2">
    <location>
        <begin position="203"/>
        <end position="225"/>
    </location>
</feature>
<keyword evidence="2" id="KW-0812">Transmembrane</keyword>
<dbReference type="EMBL" id="JABSTU010000006">
    <property type="protein sequence ID" value="KAH8029164.1"/>
    <property type="molecule type" value="Genomic_DNA"/>
</dbReference>
<evidence type="ECO:0000256" key="2">
    <source>
        <dbReference type="SAM" id="Phobius"/>
    </source>
</evidence>
<gene>
    <name evidence="3" type="ORF">HPB51_023710</name>
</gene>
<dbReference type="VEuPathDB" id="VectorBase:LOC119168194"/>
<feature type="transmembrane region" description="Helical" evidence="2">
    <location>
        <begin position="337"/>
        <end position="360"/>
    </location>
</feature>
<feature type="transmembrane region" description="Helical" evidence="2">
    <location>
        <begin position="381"/>
        <end position="401"/>
    </location>
</feature>
<feature type="transmembrane region" description="Helical" evidence="2">
    <location>
        <begin position="274"/>
        <end position="296"/>
    </location>
</feature>
<dbReference type="Proteomes" id="UP000821866">
    <property type="component" value="Chromosome 4"/>
</dbReference>
<comment type="caution">
    <text evidence="3">The sequence shown here is derived from an EMBL/GenBank/DDBJ whole genome shotgun (WGS) entry which is preliminary data.</text>
</comment>
<proteinExistence type="predicted"/>
<organism evidence="3 4">
    <name type="scientific">Rhipicephalus microplus</name>
    <name type="common">Cattle tick</name>
    <name type="synonym">Boophilus microplus</name>
    <dbReference type="NCBI Taxonomy" id="6941"/>
    <lineage>
        <taxon>Eukaryota</taxon>
        <taxon>Metazoa</taxon>
        <taxon>Ecdysozoa</taxon>
        <taxon>Arthropoda</taxon>
        <taxon>Chelicerata</taxon>
        <taxon>Arachnida</taxon>
        <taxon>Acari</taxon>
        <taxon>Parasitiformes</taxon>
        <taxon>Ixodida</taxon>
        <taxon>Ixodoidea</taxon>
        <taxon>Ixodidae</taxon>
        <taxon>Rhipicephalinae</taxon>
        <taxon>Rhipicephalus</taxon>
        <taxon>Boophilus</taxon>
    </lineage>
</organism>
<protein>
    <submittedName>
        <fullName evidence="3">Uncharacterized protein</fullName>
    </submittedName>
</protein>
<feature type="region of interest" description="Disordered" evidence="1">
    <location>
        <begin position="85"/>
        <end position="109"/>
    </location>
</feature>
<feature type="transmembrane region" description="Helical" evidence="2">
    <location>
        <begin position="240"/>
        <end position="262"/>
    </location>
</feature>
<dbReference type="VEuPathDB" id="VectorBase:LOC119167855"/>
<keyword evidence="2" id="KW-1133">Transmembrane helix</keyword>
<reference evidence="3" key="1">
    <citation type="journal article" date="2020" name="Cell">
        <title>Large-Scale Comparative Analyses of Tick Genomes Elucidate Their Genetic Diversity and Vector Capacities.</title>
        <authorList>
            <consortium name="Tick Genome and Microbiome Consortium (TIGMIC)"/>
            <person name="Jia N."/>
            <person name="Wang J."/>
            <person name="Shi W."/>
            <person name="Du L."/>
            <person name="Sun Y."/>
            <person name="Zhan W."/>
            <person name="Jiang J.F."/>
            <person name="Wang Q."/>
            <person name="Zhang B."/>
            <person name="Ji P."/>
            <person name="Bell-Sakyi L."/>
            <person name="Cui X.M."/>
            <person name="Yuan T.T."/>
            <person name="Jiang B.G."/>
            <person name="Yang W.F."/>
            <person name="Lam T.T."/>
            <person name="Chang Q.C."/>
            <person name="Ding S.J."/>
            <person name="Wang X.J."/>
            <person name="Zhu J.G."/>
            <person name="Ruan X.D."/>
            <person name="Zhao L."/>
            <person name="Wei J.T."/>
            <person name="Ye R.Z."/>
            <person name="Que T.C."/>
            <person name="Du C.H."/>
            <person name="Zhou Y.H."/>
            <person name="Cheng J.X."/>
            <person name="Dai P.F."/>
            <person name="Guo W.B."/>
            <person name="Han X.H."/>
            <person name="Huang E.J."/>
            <person name="Li L.F."/>
            <person name="Wei W."/>
            <person name="Gao Y.C."/>
            <person name="Liu J.Z."/>
            <person name="Shao H.Z."/>
            <person name="Wang X."/>
            <person name="Wang C.C."/>
            <person name="Yang T.C."/>
            <person name="Huo Q.B."/>
            <person name="Li W."/>
            <person name="Chen H.Y."/>
            <person name="Chen S.E."/>
            <person name="Zhou L.G."/>
            <person name="Ni X.B."/>
            <person name="Tian J.H."/>
            <person name="Sheng Y."/>
            <person name="Liu T."/>
            <person name="Pan Y.S."/>
            <person name="Xia L.Y."/>
            <person name="Li J."/>
            <person name="Zhao F."/>
            <person name="Cao W.C."/>
        </authorList>
    </citation>
    <scope>NUCLEOTIDE SEQUENCE</scope>
    <source>
        <strain evidence="3">Rmic-2018</strain>
    </source>
</reference>